<evidence type="ECO:0000313" key="2">
    <source>
        <dbReference type="Proteomes" id="UP001498421"/>
    </source>
</evidence>
<accession>A0ABR1HSR0</accession>
<name>A0ABR1HSR0_9HYPO</name>
<comment type="caution">
    <text evidence="1">The sequence shown here is derived from an EMBL/GenBank/DDBJ whole genome shotgun (WGS) entry which is preliminary data.</text>
</comment>
<evidence type="ECO:0000313" key="1">
    <source>
        <dbReference type="EMBL" id="KAK7424209.1"/>
    </source>
</evidence>
<reference evidence="1 2" key="1">
    <citation type="journal article" date="2025" name="Microbiol. Resour. Announc.">
        <title>Draft genome sequences for Neonectria magnoliae and Neonectria punicea, canker pathogens of Liriodendron tulipifera and Acer saccharum in West Virginia.</title>
        <authorList>
            <person name="Petronek H.M."/>
            <person name="Kasson M.T."/>
            <person name="Metheny A.M."/>
            <person name="Stauder C.M."/>
            <person name="Lovett B."/>
            <person name="Lynch S.C."/>
            <person name="Garnas J.R."/>
            <person name="Kasson L.R."/>
            <person name="Stajich J.E."/>
        </authorList>
    </citation>
    <scope>NUCLEOTIDE SEQUENCE [LARGE SCALE GENOMIC DNA]</scope>
    <source>
        <strain evidence="1 2">NRRL 64651</strain>
    </source>
</reference>
<dbReference type="Proteomes" id="UP001498421">
    <property type="component" value="Unassembled WGS sequence"/>
</dbReference>
<protein>
    <submittedName>
        <fullName evidence="1">Uncharacterized protein</fullName>
    </submittedName>
</protein>
<sequence length="230" mass="26165">MPVEWLLTVVFSTSAAYSHNGSIVHLAKVPASEECRQAMMRIVQTPPKSRLARFLEQVPDTSLRLRWGFQHCAPFESYGHGGQDEDEQKNKPVSFVSWAEGLVYTEVRSAQCFYNKPKPDKIRGKMTIFPDEHLFKGSPWSLVLEDVISRAFCDLKWYHEQTLDSAKEAIVLLEGETSEVPFTITKKVVRKLRYLFGRTSPEDSQRGVYNDFQLVWQDNATFAVASGAAL</sequence>
<organism evidence="1 2">
    <name type="scientific">Neonectria magnoliae</name>
    <dbReference type="NCBI Taxonomy" id="2732573"/>
    <lineage>
        <taxon>Eukaryota</taxon>
        <taxon>Fungi</taxon>
        <taxon>Dikarya</taxon>
        <taxon>Ascomycota</taxon>
        <taxon>Pezizomycotina</taxon>
        <taxon>Sordariomycetes</taxon>
        <taxon>Hypocreomycetidae</taxon>
        <taxon>Hypocreales</taxon>
        <taxon>Nectriaceae</taxon>
        <taxon>Neonectria</taxon>
    </lineage>
</organism>
<proteinExistence type="predicted"/>
<dbReference type="EMBL" id="JAZAVK010000092">
    <property type="protein sequence ID" value="KAK7424209.1"/>
    <property type="molecule type" value="Genomic_DNA"/>
</dbReference>
<gene>
    <name evidence="1" type="ORF">QQZ08_008697</name>
</gene>
<keyword evidence="2" id="KW-1185">Reference proteome</keyword>